<keyword evidence="2" id="KW-1185">Reference proteome</keyword>
<gene>
    <name evidence="1" type="ORF">M8818_003786</name>
</gene>
<comment type="caution">
    <text evidence="1">The sequence shown here is derived from an EMBL/GenBank/DDBJ whole genome shotgun (WGS) entry which is preliminary data.</text>
</comment>
<evidence type="ECO:0000313" key="1">
    <source>
        <dbReference type="EMBL" id="KAK8209091.1"/>
    </source>
</evidence>
<dbReference type="Proteomes" id="UP001320706">
    <property type="component" value="Unassembled WGS sequence"/>
</dbReference>
<sequence length="278" mass="30792">MAPLPHVVVVGCGLGGLATGIALKLTGGFEVTLLEASRELGDIGAGIQVSPNCSRLLIRWGCEKYLRDTVVLPKYGRVVRWQNGKVLTQAPMMPLIEQKFGFPHWNVHRGDLHNALRQRLEDMGVTIRCNAKVVDADLRAASVTLHSGEQIPCDFIVGADGIRSAMRDILFGQEDSVPPQATGDYCYRFTCNIEDMTQDPALAHLADVAMATGWWGPEKHVVGYKLRGETMYNVVTVFPDDGSMEYQYKTAGELSHLRELYRDWCPEYDFLSASCSVI</sequence>
<organism evidence="1 2">
    <name type="scientific">Zalaria obscura</name>
    <dbReference type="NCBI Taxonomy" id="2024903"/>
    <lineage>
        <taxon>Eukaryota</taxon>
        <taxon>Fungi</taxon>
        <taxon>Dikarya</taxon>
        <taxon>Ascomycota</taxon>
        <taxon>Pezizomycotina</taxon>
        <taxon>Dothideomycetes</taxon>
        <taxon>Dothideomycetidae</taxon>
        <taxon>Dothideales</taxon>
        <taxon>Zalariaceae</taxon>
        <taxon>Zalaria</taxon>
    </lineage>
</organism>
<name>A0ACC3SEB5_9PEZI</name>
<dbReference type="EMBL" id="JAMKPW020000017">
    <property type="protein sequence ID" value="KAK8209091.1"/>
    <property type="molecule type" value="Genomic_DNA"/>
</dbReference>
<reference evidence="1" key="1">
    <citation type="submission" date="2024-02" db="EMBL/GenBank/DDBJ databases">
        <title>Metagenome Assembled Genome of Zalaria obscura JY119.</title>
        <authorList>
            <person name="Vighnesh L."/>
            <person name="Jagadeeshwari U."/>
            <person name="Venkata Ramana C."/>
            <person name="Sasikala C."/>
        </authorList>
    </citation>
    <scope>NUCLEOTIDE SEQUENCE</scope>
    <source>
        <strain evidence="1">JY119</strain>
    </source>
</reference>
<accession>A0ACC3SEB5</accession>
<proteinExistence type="predicted"/>
<protein>
    <submittedName>
        <fullName evidence="1">Uncharacterized protein</fullName>
    </submittedName>
</protein>
<evidence type="ECO:0000313" key="2">
    <source>
        <dbReference type="Proteomes" id="UP001320706"/>
    </source>
</evidence>